<dbReference type="PANTHER" id="PTHR10165">
    <property type="entry name" value="LIPID PHOSPHATE PHOSPHATASE"/>
    <property type="match status" value="1"/>
</dbReference>
<keyword evidence="5 6" id="KW-0472">Membrane</keyword>
<name>A0AAE1DXS3_9GAST</name>
<feature type="transmembrane region" description="Helical" evidence="6">
    <location>
        <begin position="63"/>
        <end position="87"/>
    </location>
</feature>
<dbReference type="GO" id="GO:0046839">
    <property type="term" value="P:phospholipid dephosphorylation"/>
    <property type="evidence" value="ECO:0007669"/>
    <property type="project" value="TreeGrafter"/>
</dbReference>
<dbReference type="CDD" id="cd03384">
    <property type="entry name" value="PAP2_wunen"/>
    <property type="match status" value="1"/>
</dbReference>
<protein>
    <recommendedName>
        <fullName evidence="7">Phosphatidic acid phosphatase type 2/haloperoxidase domain-containing protein</fullName>
    </recommendedName>
</protein>
<dbReference type="GO" id="GO:0006644">
    <property type="term" value="P:phospholipid metabolic process"/>
    <property type="evidence" value="ECO:0007669"/>
    <property type="project" value="InterPro"/>
</dbReference>
<feature type="transmembrane region" description="Helical" evidence="6">
    <location>
        <begin position="107"/>
        <end position="128"/>
    </location>
</feature>
<feature type="transmembrane region" description="Helical" evidence="6">
    <location>
        <begin position="16"/>
        <end position="36"/>
    </location>
</feature>
<evidence type="ECO:0000256" key="3">
    <source>
        <dbReference type="ARBA" id="ARBA00022692"/>
    </source>
</evidence>
<accession>A0AAE1DXS3</accession>
<evidence type="ECO:0000313" key="8">
    <source>
        <dbReference type="EMBL" id="KAK3786914.1"/>
    </source>
</evidence>
<keyword evidence="9" id="KW-1185">Reference proteome</keyword>
<comment type="caution">
    <text evidence="8">The sequence shown here is derived from an EMBL/GenBank/DDBJ whole genome shotgun (WGS) entry which is preliminary data.</text>
</comment>
<gene>
    <name evidence="8" type="ORF">RRG08_037379</name>
</gene>
<evidence type="ECO:0000259" key="7">
    <source>
        <dbReference type="SMART" id="SM00014"/>
    </source>
</evidence>
<dbReference type="GO" id="GO:0005886">
    <property type="term" value="C:plasma membrane"/>
    <property type="evidence" value="ECO:0007669"/>
    <property type="project" value="TreeGrafter"/>
</dbReference>
<evidence type="ECO:0000256" key="2">
    <source>
        <dbReference type="ARBA" id="ARBA00008816"/>
    </source>
</evidence>
<dbReference type="Proteomes" id="UP001283361">
    <property type="component" value="Unassembled WGS sequence"/>
</dbReference>
<feature type="domain" description="Phosphatidic acid phosphatase type 2/haloperoxidase" evidence="7">
    <location>
        <begin position="113"/>
        <end position="257"/>
    </location>
</feature>
<proteinExistence type="inferred from homology"/>
<evidence type="ECO:0000256" key="5">
    <source>
        <dbReference type="ARBA" id="ARBA00023136"/>
    </source>
</evidence>
<evidence type="ECO:0000313" key="9">
    <source>
        <dbReference type="Proteomes" id="UP001283361"/>
    </source>
</evidence>
<keyword evidence="3 6" id="KW-0812">Transmembrane</keyword>
<feature type="transmembrane region" description="Helical" evidence="6">
    <location>
        <begin position="210"/>
        <end position="232"/>
    </location>
</feature>
<dbReference type="GO" id="GO:0007165">
    <property type="term" value="P:signal transduction"/>
    <property type="evidence" value="ECO:0007669"/>
    <property type="project" value="TreeGrafter"/>
</dbReference>
<sequence length="342" mass="37920">MACFNGSGIRKRKHHILKVVADVLCIALVVSGVLVIQNQVGTFQRGFFCDDESIKHPVKSDTISVPLVLAVGIILPCVVILGVEYAFRNGGQILIMAPKTSGQQSYWLSAAYNALAVFIFGSVVTQFLTELAKHSVGRLRPHFYTLCDPDVDDFICSKGYITDFKCKSTDVNMLKEARLSFPSGHSSFAVYCAVYLILYLEGRIACRSVVLAKPVAQLFVFTLAFFTCLSRISDYKHHWSDVFAGGVLGMVVSTSVVLSLTHFGKTLCKSDILCWSSSYEKNEENQTELVSSTQFENKFGNMAPTDTVMTVGDESHNNRNGQMALYQGRMKQYILPPFHVFP</sequence>
<comment type="similarity">
    <text evidence="2">Belongs to the PA-phosphatase related phosphoesterase family.</text>
</comment>
<dbReference type="GO" id="GO:0008195">
    <property type="term" value="F:phosphatidate phosphatase activity"/>
    <property type="evidence" value="ECO:0007669"/>
    <property type="project" value="TreeGrafter"/>
</dbReference>
<dbReference type="Pfam" id="PF01569">
    <property type="entry name" value="PAP2"/>
    <property type="match status" value="1"/>
</dbReference>
<dbReference type="InterPro" id="IPR000326">
    <property type="entry name" value="PAP2/HPO"/>
</dbReference>
<dbReference type="InterPro" id="IPR043216">
    <property type="entry name" value="PAP-like"/>
</dbReference>
<dbReference type="PANTHER" id="PTHR10165:SF103">
    <property type="entry name" value="PHOSPHOLIPID PHOSPHATASE HOMOLOG 1.2 HOMOLOG"/>
    <property type="match status" value="1"/>
</dbReference>
<dbReference type="AlphaFoldDB" id="A0AAE1DXS3"/>
<organism evidence="8 9">
    <name type="scientific">Elysia crispata</name>
    <name type="common">lettuce slug</name>
    <dbReference type="NCBI Taxonomy" id="231223"/>
    <lineage>
        <taxon>Eukaryota</taxon>
        <taxon>Metazoa</taxon>
        <taxon>Spiralia</taxon>
        <taxon>Lophotrochozoa</taxon>
        <taxon>Mollusca</taxon>
        <taxon>Gastropoda</taxon>
        <taxon>Heterobranchia</taxon>
        <taxon>Euthyneura</taxon>
        <taxon>Panpulmonata</taxon>
        <taxon>Sacoglossa</taxon>
        <taxon>Placobranchoidea</taxon>
        <taxon>Plakobranchidae</taxon>
        <taxon>Elysia</taxon>
    </lineage>
</organism>
<dbReference type="EMBL" id="JAWDGP010001927">
    <property type="protein sequence ID" value="KAK3786914.1"/>
    <property type="molecule type" value="Genomic_DNA"/>
</dbReference>
<dbReference type="Gene3D" id="1.20.144.10">
    <property type="entry name" value="Phosphatidic acid phosphatase type 2/haloperoxidase"/>
    <property type="match status" value="1"/>
</dbReference>
<feature type="transmembrane region" description="Helical" evidence="6">
    <location>
        <begin position="179"/>
        <end position="198"/>
    </location>
</feature>
<feature type="transmembrane region" description="Helical" evidence="6">
    <location>
        <begin position="238"/>
        <end position="260"/>
    </location>
</feature>
<dbReference type="SUPFAM" id="SSF48317">
    <property type="entry name" value="Acid phosphatase/Vanadium-dependent haloperoxidase"/>
    <property type="match status" value="1"/>
</dbReference>
<dbReference type="SMART" id="SM00014">
    <property type="entry name" value="acidPPc"/>
    <property type="match status" value="1"/>
</dbReference>
<evidence type="ECO:0000256" key="4">
    <source>
        <dbReference type="ARBA" id="ARBA00022989"/>
    </source>
</evidence>
<keyword evidence="4 6" id="KW-1133">Transmembrane helix</keyword>
<comment type="subcellular location">
    <subcellularLocation>
        <location evidence="1">Membrane</location>
        <topology evidence="1">Multi-pass membrane protein</topology>
    </subcellularLocation>
</comment>
<reference evidence="8" key="1">
    <citation type="journal article" date="2023" name="G3 (Bethesda)">
        <title>A reference genome for the long-term kleptoplast-retaining sea slug Elysia crispata morphotype clarki.</title>
        <authorList>
            <person name="Eastman K.E."/>
            <person name="Pendleton A.L."/>
            <person name="Shaikh M.A."/>
            <person name="Suttiyut T."/>
            <person name="Ogas R."/>
            <person name="Tomko P."/>
            <person name="Gavelis G."/>
            <person name="Widhalm J.R."/>
            <person name="Wisecaver J.H."/>
        </authorList>
    </citation>
    <scope>NUCLEOTIDE SEQUENCE</scope>
    <source>
        <strain evidence="8">ECLA1</strain>
    </source>
</reference>
<evidence type="ECO:0000256" key="6">
    <source>
        <dbReference type="SAM" id="Phobius"/>
    </source>
</evidence>
<evidence type="ECO:0000256" key="1">
    <source>
        <dbReference type="ARBA" id="ARBA00004141"/>
    </source>
</evidence>
<dbReference type="InterPro" id="IPR036938">
    <property type="entry name" value="PAP2/HPO_sf"/>
</dbReference>